<dbReference type="AlphaFoldDB" id="A0A2C6KNL9"/>
<dbReference type="VEuPathDB" id="ToxoDB:CSUI_007465"/>
<evidence type="ECO:0000313" key="1">
    <source>
        <dbReference type="EMBL" id="PHJ18709.1"/>
    </source>
</evidence>
<gene>
    <name evidence="1" type="ORF">CSUI_007465</name>
</gene>
<dbReference type="Proteomes" id="UP000221165">
    <property type="component" value="Unassembled WGS sequence"/>
</dbReference>
<protein>
    <submittedName>
        <fullName evidence="1">Uncharacterized protein</fullName>
    </submittedName>
</protein>
<comment type="caution">
    <text evidence="1">The sequence shown here is derived from an EMBL/GenBank/DDBJ whole genome shotgun (WGS) entry which is preliminary data.</text>
</comment>
<sequence>MRPISSLVRFTATSLVAYFSFSFPHSTNFLSFSPHSFSSRFSGNFAFARSFFHSLSPGTDKFADLLSPRVSTKCGRRSLLLSPLTSRQISLLSGILPKSFSSSFSFSSIPPPRHHRPIHIAFASPHSPHRLRLLSSFLSFLSSSSFFSLP</sequence>
<reference evidence="1 2" key="1">
    <citation type="journal article" date="2017" name="Int. J. Parasitol.">
        <title>The genome of the protozoan parasite Cystoisospora suis and a reverse vaccinology approach to identify vaccine candidates.</title>
        <authorList>
            <person name="Palmieri N."/>
            <person name="Shrestha A."/>
            <person name="Ruttkowski B."/>
            <person name="Beck T."/>
            <person name="Vogl C."/>
            <person name="Tomley F."/>
            <person name="Blake D.P."/>
            <person name="Joachim A."/>
        </authorList>
    </citation>
    <scope>NUCLEOTIDE SEQUENCE [LARGE SCALE GENOMIC DNA]</scope>
    <source>
        <strain evidence="1 2">Wien I</strain>
    </source>
</reference>
<organism evidence="1 2">
    <name type="scientific">Cystoisospora suis</name>
    <dbReference type="NCBI Taxonomy" id="483139"/>
    <lineage>
        <taxon>Eukaryota</taxon>
        <taxon>Sar</taxon>
        <taxon>Alveolata</taxon>
        <taxon>Apicomplexa</taxon>
        <taxon>Conoidasida</taxon>
        <taxon>Coccidia</taxon>
        <taxon>Eucoccidiorida</taxon>
        <taxon>Eimeriorina</taxon>
        <taxon>Sarcocystidae</taxon>
        <taxon>Cystoisospora</taxon>
    </lineage>
</organism>
<name>A0A2C6KNL9_9APIC</name>
<dbReference type="RefSeq" id="XP_067920415.1">
    <property type="nucleotide sequence ID" value="XM_068067610.1"/>
</dbReference>
<dbReference type="GeneID" id="94430821"/>
<dbReference type="EMBL" id="MIGC01003941">
    <property type="protein sequence ID" value="PHJ18709.1"/>
    <property type="molecule type" value="Genomic_DNA"/>
</dbReference>
<keyword evidence="2" id="KW-1185">Reference proteome</keyword>
<evidence type="ECO:0000313" key="2">
    <source>
        <dbReference type="Proteomes" id="UP000221165"/>
    </source>
</evidence>
<accession>A0A2C6KNL9</accession>
<feature type="non-terminal residue" evidence="1">
    <location>
        <position position="150"/>
    </location>
</feature>
<proteinExistence type="predicted"/>